<comment type="caution">
    <text evidence="2">The sequence shown here is derived from an EMBL/GenBank/DDBJ whole genome shotgun (WGS) entry which is preliminary data.</text>
</comment>
<keyword evidence="3" id="KW-1185">Reference proteome</keyword>
<dbReference type="AlphaFoldDB" id="A0A419S287"/>
<accession>A0A419S287</accession>
<dbReference type="Proteomes" id="UP000283433">
    <property type="component" value="Unassembled WGS sequence"/>
</dbReference>
<protein>
    <recommendedName>
        <fullName evidence="4">Macroglobulin domain-containing protein</fullName>
    </recommendedName>
</protein>
<proteinExistence type="predicted"/>
<evidence type="ECO:0008006" key="4">
    <source>
        <dbReference type="Google" id="ProtNLM"/>
    </source>
</evidence>
<evidence type="ECO:0000313" key="3">
    <source>
        <dbReference type="Proteomes" id="UP000283433"/>
    </source>
</evidence>
<keyword evidence="1" id="KW-0732">Signal</keyword>
<evidence type="ECO:0000256" key="1">
    <source>
        <dbReference type="SAM" id="SignalP"/>
    </source>
</evidence>
<feature type="signal peptide" evidence="1">
    <location>
        <begin position="1"/>
        <end position="21"/>
    </location>
</feature>
<dbReference type="OrthoDB" id="609485at2"/>
<gene>
    <name evidence="2" type="ORF">BCY91_11415</name>
</gene>
<organism evidence="2 3">
    <name type="scientific">Pelobium manganitolerans</name>
    <dbReference type="NCBI Taxonomy" id="1842495"/>
    <lineage>
        <taxon>Bacteria</taxon>
        <taxon>Pseudomonadati</taxon>
        <taxon>Bacteroidota</taxon>
        <taxon>Sphingobacteriia</taxon>
        <taxon>Sphingobacteriales</taxon>
        <taxon>Sphingobacteriaceae</taxon>
        <taxon>Pelobium</taxon>
    </lineage>
</organism>
<feature type="chain" id="PRO_5019421849" description="Macroglobulin domain-containing protein" evidence="1">
    <location>
        <begin position="22"/>
        <end position="813"/>
    </location>
</feature>
<dbReference type="Gene3D" id="2.60.40.1930">
    <property type="match status" value="1"/>
</dbReference>
<dbReference type="RefSeq" id="WP_120183072.1">
    <property type="nucleotide sequence ID" value="NZ_MBTA01000029.1"/>
</dbReference>
<evidence type="ECO:0000313" key="2">
    <source>
        <dbReference type="EMBL" id="RKD12845.1"/>
    </source>
</evidence>
<name>A0A419S287_9SPHI</name>
<sequence length="813" mass="91073">MKKLIFFSICLLVYLNGAAQAPSKTKLFFEKAYLRTDQDAYIAGNTLWYSAFLVNAQDNHFINTSKTLYVELVSADDNYQVQKQIIELNEGKGFGDFELDDSLKTGTYFLRAWTNWMRNFNDNFLFEKHLVIAAQKPKVGHDKLTKKSTPVATGNKAVNEVKSDAVLAFFPEGGSLLNDVPNIVAFKALNSNANASISGTVYNKENEAIAEFESKSNRGLFLFQPIAGEVYYAKGKIGASSFRTDLPKALEKGYALQVIEKDSLFQVVVKTNQQSNVLNKDVLLTASARGLTYVSQQFNLKNLQQGLKIYKNTLPQGVVSFTLYDAEGRPNCERLVFVENTNKSVNVEIANSSSSNKELIQVKTGDDKDNLSKSAFSIAVLKNTLALNGNTDIYSYLFLTSELRDEIEKPNQYFSLANTARKQDLNLLLLTQGWRNYLWQRIADTSFVVKDIPEQGITLSGTVSTKVGDKPIEGANVTIRAAGKEKSGLFWAKTDRNGNFFVDDAKFLGEQLFRVNAVNDKAKNVGWLKLDPLFKSNAVKPSLNKVSTELPENVSDKLFEQQDLLSKGKSMTEKTIELEEVKVKGNQPIIVADVLLNDFGYKDEVFDITDKDHDYQNLSHYLLANSKQAGADTGANNYIVFRYGGQIIYPRFVINGRSNDFFEDDNETLDEESMAADVEVRNNIYDTYLNMPMSDIKNVTIKHLVRATGGASKDYFVVFLTLREGATLGAKVNPVIVRLEGYYKAKEFFPSDVNKPNQPQNALVYWNPIVETDAKGTAEISFQPPADKTDYYINIQGINARGIPFVLEKRLDK</sequence>
<reference evidence="2 3" key="1">
    <citation type="submission" date="2016-07" db="EMBL/GenBank/DDBJ databases">
        <title>Genome of Pelobium manganitolerans.</title>
        <authorList>
            <person name="Wu S."/>
            <person name="Wang G."/>
        </authorList>
    </citation>
    <scope>NUCLEOTIDE SEQUENCE [LARGE SCALE GENOMIC DNA]</scope>
    <source>
        <strain evidence="2 3">YS-25</strain>
    </source>
</reference>
<dbReference type="EMBL" id="MBTA01000029">
    <property type="protein sequence ID" value="RKD12845.1"/>
    <property type="molecule type" value="Genomic_DNA"/>
</dbReference>